<feature type="transmembrane region" description="Helical" evidence="1">
    <location>
        <begin position="12"/>
        <end position="34"/>
    </location>
</feature>
<evidence type="ECO:0000313" key="3">
    <source>
        <dbReference type="Proteomes" id="UP000032047"/>
    </source>
</evidence>
<keyword evidence="1" id="KW-1133">Transmembrane helix</keyword>
<dbReference type="RefSeq" id="WP_021094851.1">
    <property type="nucleotide sequence ID" value="NZ_ANOC01000027.1"/>
</dbReference>
<protein>
    <recommendedName>
        <fullName evidence="4">Permease</fullName>
    </recommendedName>
</protein>
<name>A0A0D0HRI2_9BACL</name>
<reference evidence="2 3" key="1">
    <citation type="submission" date="2015-01" db="EMBL/GenBank/DDBJ databases">
        <title>Genome sequence of Anoxybacillus ayderensis strain AB04.</title>
        <authorList>
            <person name="Belduz A.O."/>
            <person name="Canakci S."/>
            <person name="Chan K.-G."/>
            <person name="Kahar U.M."/>
            <person name="Yaakob A.S."/>
            <person name="Chan C.S."/>
            <person name="Goh K.M."/>
        </authorList>
    </citation>
    <scope>NUCLEOTIDE SEQUENCE [LARGE SCALE GENOMIC DNA]</scope>
    <source>
        <strain evidence="2 3">AB04</strain>
    </source>
</reference>
<evidence type="ECO:0000256" key="1">
    <source>
        <dbReference type="SAM" id="Phobius"/>
    </source>
</evidence>
<evidence type="ECO:0000313" key="2">
    <source>
        <dbReference type="EMBL" id="KIP22704.1"/>
    </source>
</evidence>
<sequence>MIKLPKSRSKQWYVVSIFLFFLFLCALLASRLLLNMDMDFKQLVGFAIISLILSCIIGIGGFFGKTTFVIISFAFFIIGMIYMLFISVTDLHDGWSDITSIISFLTISLFGVVIGVIAEIIRTFLKKKPK</sequence>
<dbReference type="AlphaFoldDB" id="A0A0D0HRI2"/>
<keyword evidence="1" id="KW-0472">Membrane</keyword>
<gene>
    <name evidence="2" type="ORF">JV16_00384</name>
</gene>
<accession>A0A0D0HRI2</accession>
<keyword evidence="3" id="KW-1185">Reference proteome</keyword>
<keyword evidence="1" id="KW-0812">Transmembrane</keyword>
<dbReference type="PATRIC" id="fig|265546.4.peg.401"/>
<evidence type="ECO:0008006" key="4">
    <source>
        <dbReference type="Google" id="ProtNLM"/>
    </source>
</evidence>
<dbReference type="EMBL" id="JXTG01000001">
    <property type="protein sequence ID" value="KIP22704.1"/>
    <property type="molecule type" value="Genomic_DNA"/>
</dbReference>
<organism evidence="2 3">
    <name type="scientific">Anoxybacillus ayderensis</name>
    <dbReference type="NCBI Taxonomy" id="265546"/>
    <lineage>
        <taxon>Bacteria</taxon>
        <taxon>Bacillati</taxon>
        <taxon>Bacillota</taxon>
        <taxon>Bacilli</taxon>
        <taxon>Bacillales</taxon>
        <taxon>Anoxybacillaceae</taxon>
        <taxon>Anoxybacillus</taxon>
    </lineage>
</organism>
<comment type="caution">
    <text evidence="2">The sequence shown here is derived from an EMBL/GenBank/DDBJ whole genome shotgun (WGS) entry which is preliminary data.</text>
</comment>
<dbReference type="Proteomes" id="UP000032047">
    <property type="component" value="Unassembled WGS sequence"/>
</dbReference>
<feature type="transmembrane region" description="Helical" evidence="1">
    <location>
        <begin position="98"/>
        <end position="121"/>
    </location>
</feature>
<feature type="transmembrane region" description="Helical" evidence="1">
    <location>
        <begin position="68"/>
        <end position="86"/>
    </location>
</feature>
<proteinExistence type="predicted"/>
<feature type="transmembrane region" description="Helical" evidence="1">
    <location>
        <begin position="40"/>
        <end position="63"/>
    </location>
</feature>